<dbReference type="AlphaFoldDB" id="A0AAV5D6N3"/>
<dbReference type="InterPro" id="IPR026960">
    <property type="entry name" value="RVT-Znf"/>
</dbReference>
<dbReference type="EMBL" id="BQKI01000012">
    <property type="protein sequence ID" value="GJN05940.1"/>
    <property type="molecule type" value="Genomic_DNA"/>
</dbReference>
<dbReference type="Pfam" id="PF13966">
    <property type="entry name" value="zf-RVT"/>
    <property type="match status" value="1"/>
</dbReference>
<protein>
    <recommendedName>
        <fullName evidence="1">Reverse transcriptase zinc-binding domain-containing protein</fullName>
    </recommendedName>
</protein>
<gene>
    <name evidence="2" type="primary">ga23619</name>
    <name evidence="2" type="ORF">PR202_ga23619</name>
</gene>
<reference evidence="2" key="1">
    <citation type="journal article" date="2018" name="DNA Res.">
        <title>Multiple hybrid de novo genome assembly of finger millet, an orphan allotetraploid crop.</title>
        <authorList>
            <person name="Hatakeyama M."/>
            <person name="Aluri S."/>
            <person name="Balachadran M.T."/>
            <person name="Sivarajan S.R."/>
            <person name="Patrignani A."/>
            <person name="Gruter S."/>
            <person name="Poveda L."/>
            <person name="Shimizu-Inatsugi R."/>
            <person name="Baeten J."/>
            <person name="Francoijs K.J."/>
            <person name="Nataraja K.N."/>
            <person name="Reddy Y.A.N."/>
            <person name="Phadnis S."/>
            <person name="Ravikumar R.L."/>
            <person name="Schlapbach R."/>
            <person name="Sreeman S.M."/>
            <person name="Shimizu K.K."/>
        </authorList>
    </citation>
    <scope>NUCLEOTIDE SEQUENCE</scope>
</reference>
<reference evidence="2" key="2">
    <citation type="submission" date="2021-12" db="EMBL/GenBank/DDBJ databases">
        <title>Resequencing data analysis of finger millet.</title>
        <authorList>
            <person name="Hatakeyama M."/>
            <person name="Aluri S."/>
            <person name="Balachadran M.T."/>
            <person name="Sivarajan S.R."/>
            <person name="Poveda L."/>
            <person name="Shimizu-Inatsugi R."/>
            <person name="Schlapbach R."/>
            <person name="Sreeman S.M."/>
            <person name="Shimizu K.K."/>
        </authorList>
    </citation>
    <scope>NUCLEOTIDE SEQUENCE</scope>
</reference>
<keyword evidence="3" id="KW-1185">Reference proteome</keyword>
<evidence type="ECO:0000313" key="2">
    <source>
        <dbReference type="EMBL" id="GJN05940.1"/>
    </source>
</evidence>
<evidence type="ECO:0000259" key="1">
    <source>
        <dbReference type="Pfam" id="PF13966"/>
    </source>
</evidence>
<accession>A0AAV5D6N3</accession>
<dbReference type="Proteomes" id="UP001054889">
    <property type="component" value="Unassembled WGS sequence"/>
</dbReference>
<proteinExistence type="predicted"/>
<comment type="caution">
    <text evidence="2">The sequence shown here is derived from an EMBL/GenBank/DDBJ whole genome shotgun (WGS) entry which is preliminary data.</text>
</comment>
<evidence type="ECO:0000313" key="3">
    <source>
        <dbReference type="Proteomes" id="UP001054889"/>
    </source>
</evidence>
<name>A0AAV5D6N3_ELECO</name>
<sequence>MHNRVLTADNMSKRNRPCNPICRLCLCTNETTSHLLTECNFSEAVWDRVASTFNLPNYSTMRTNVAPAGWVNHILAFGNKEEKKKSLGVLFTCWWMIWKERNRRTFDHKEITALQLSSLICDEVRLLNFALSA</sequence>
<organism evidence="2 3">
    <name type="scientific">Eleusine coracana subsp. coracana</name>
    <dbReference type="NCBI Taxonomy" id="191504"/>
    <lineage>
        <taxon>Eukaryota</taxon>
        <taxon>Viridiplantae</taxon>
        <taxon>Streptophyta</taxon>
        <taxon>Embryophyta</taxon>
        <taxon>Tracheophyta</taxon>
        <taxon>Spermatophyta</taxon>
        <taxon>Magnoliopsida</taxon>
        <taxon>Liliopsida</taxon>
        <taxon>Poales</taxon>
        <taxon>Poaceae</taxon>
        <taxon>PACMAD clade</taxon>
        <taxon>Chloridoideae</taxon>
        <taxon>Cynodonteae</taxon>
        <taxon>Eleusininae</taxon>
        <taxon>Eleusine</taxon>
    </lineage>
</organism>
<feature type="domain" description="Reverse transcriptase zinc-binding" evidence="1">
    <location>
        <begin position="1"/>
        <end position="46"/>
    </location>
</feature>